<dbReference type="InterPro" id="IPR027417">
    <property type="entry name" value="P-loop_NTPase"/>
</dbReference>
<dbReference type="EMBL" id="BARW01024045">
    <property type="protein sequence ID" value="GAI88498.1"/>
    <property type="molecule type" value="Genomic_DNA"/>
</dbReference>
<proteinExistence type="predicted"/>
<organism evidence="1">
    <name type="scientific">marine sediment metagenome</name>
    <dbReference type="NCBI Taxonomy" id="412755"/>
    <lineage>
        <taxon>unclassified sequences</taxon>
        <taxon>metagenomes</taxon>
        <taxon>ecological metagenomes</taxon>
    </lineage>
</organism>
<protein>
    <recommendedName>
        <fullName evidence="2">Orc1-like AAA ATPase domain-containing protein</fullName>
    </recommendedName>
</protein>
<dbReference type="Gene3D" id="3.40.50.300">
    <property type="entry name" value="P-loop containing nucleotide triphosphate hydrolases"/>
    <property type="match status" value="1"/>
</dbReference>
<feature type="non-terminal residue" evidence="1">
    <location>
        <position position="97"/>
    </location>
</feature>
<sequence length="97" mass="11135">MFFIIIDYFEDLLKKPSLFKNENKLDINFVPKKLLHREKELALLSQLFLVLITNPNSLSRKILIIGKTGIGKTAAIKLFGEMITNAAEKRSILIKYV</sequence>
<evidence type="ECO:0000313" key="1">
    <source>
        <dbReference type="EMBL" id="GAI88498.1"/>
    </source>
</evidence>
<dbReference type="SUPFAM" id="SSF52540">
    <property type="entry name" value="P-loop containing nucleoside triphosphate hydrolases"/>
    <property type="match status" value="1"/>
</dbReference>
<evidence type="ECO:0008006" key="2">
    <source>
        <dbReference type="Google" id="ProtNLM"/>
    </source>
</evidence>
<comment type="caution">
    <text evidence="1">The sequence shown here is derived from an EMBL/GenBank/DDBJ whole genome shotgun (WGS) entry which is preliminary data.</text>
</comment>
<gene>
    <name evidence="1" type="ORF">S12H4_39728</name>
</gene>
<reference evidence="1" key="1">
    <citation type="journal article" date="2014" name="Front. Microbiol.">
        <title>High frequency of phylogenetically diverse reductive dehalogenase-homologous genes in deep subseafloor sedimentary metagenomes.</title>
        <authorList>
            <person name="Kawai M."/>
            <person name="Futagami T."/>
            <person name="Toyoda A."/>
            <person name="Takaki Y."/>
            <person name="Nishi S."/>
            <person name="Hori S."/>
            <person name="Arai W."/>
            <person name="Tsubouchi T."/>
            <person name="Morono Y."/>
            <person name="Uchiyama I."/>
            <person name="Ito T."/>
            <person name="Fujiyama A."/>
            <person name="Inagaki F."/>
            <person name="Takami H."/>
        </authorList>
    </citation>
    <scope>NUCLEOTIDE SEQUENCE</scope>
    <source>
        <strain evidence="1">Expedition CK06-06</strain>
    </source>
</reference>
<name>X1S6I6_9ZZZZ</name>
<accession>X1S6I6</accession>
<dbReference type="AlphaFoldDB" id="X1S6I6"/>